<proteinExistence type="predicted"/>
<dbReference type="GO" id="GO:0008757">
    <property type="term" value="F:S-adenosylmethionine-dependent methyltransferase activity"/>
    <property type="evidence" value="ECO:0007669"/>
    <property type="project" value="InterPro"/>
</dbReference>
<organism evidence="2 3">
    <name type="scientific">Candidatus Magasanikbacteria bacterium GW2011_GWA2_56_11</name>
    <dbReference type="NCBI Taxonomy" id="1619044"/>
    <lineage>
        <taxon>Bacteria</taxon>
        <taxon>Candidatus Magasanikiibacteriota</taxon>
    </lineage>
</organism>
<dbReference type="AlphaFoldDB" id="A0A0G2ANT7"/>
<dbReference type="Pfam" id="PF08241">
    <property type="entry name" value="Methyltransf_11"/>
    <property type="match status" value="1"/>
</dbReference>
<evidence type="ECO:0000313" key="2">
    <source>
        <dbReference type="EMBL" id="KKW43012.1"/>
    </source>
</evidence>
<accession>A0A0G2ANT7</accession>
<protein>
    <recommendedName>
        <fullName evidence="1">Methyltransferase type 11 domain-containing protein</fullName>
    </recommendedName>
</protein>
<sequence>MAPSTAVPETYGTPWKKIAANWAKLGDGNHPSPHDLAIYKKYMDQAIANVAEPRVVVFGATPELRDMLARERGIAVTVLDLNLEMIRAMTELMTEAPDRETWIEGNWLEARLPSNTYQVVFGDQIRGNVPFARQEDLYRTIHRILAPGGAHVTRDTSHLPETRIHDPEELIAKFAAVPSTKETLTEFMNTLLFLTHRNPESTTDRMFSLLERHLDQPFIRSYYEQITEILPRGQSWNIGRSWDEVSRSLLRYFEIADKEQDDTVFADTTYVYNLKPRAISNLS</sequence>
<gene>
    <name evidence="2" type="ORF">UY92_C0001G0026</name>
</gene>
<dbReference type="Proteomes" id="UP000033870">
    <property type="component" value="Unassembled WGS sequence"/>
</dbReference>
<evidence type="ECO:0000313" key="3">
    <source>
        <dbReference type="Proteomes" id="UP000033870"/>
    </source>
</evidence>
<dbReference type="CDD" id="cd02440">
    <property type="entry name" value="AdoMet_MTases"/>
    <property type="match status" value="1"/>
</dbReference>
<dbReference type="Gene3D" id="3.40.50.150">
    <property type="entry name" value="Vaccinia Virus protein VP39"/>
    <property type="match status" value="1"/>
</dbReference>
<evidence type="ECO:0000259" key="1">
    <source>
        <dbReference type="Pfam" id="PF08241"/>
    </source>
</evidence>
<dbReference type="InterPro" id="IPR013216">
    <property type="entry name" value="Methyltransf_11"/>
</dbReference>
<dbReference type="InterPro" id="IPR029063">
    <property type="entry name" value="SAM-dependent_MTases_sf"/>
</dbReference>
<name>A0A0G2ANT7_9BACT</name>
<feature type="domain" description="Methyltransferase type 11" evidence="1">
    <location>
        <begin position="68"/>
        <end position="152"/>
    </location>
</feature>
<dbReference type="EMBL" id="LCRX01000001">
    <property type="protein sequence ID" value="KKW43012.1"/>
    <property type="molecule type" value="Genomic_DNA"/>
</dbReference>
<dbReference type="STRING" id="1619044.UY92_C0001G0026"/>
<dbReference type="SUPFAM" id="SSF53335">
    <property type="entry name" value="S-adenosyl-L-methionine-dependent methyltransferases"/>
    <property type="match status" value="1"/>
</dbReference>
<reference evidence="2 3" key="1">
    <citation type="journal article" date="2015" name="Nature">
        <title>rRNA introns, odd ribosomes, and small enigmatic genomes across a large radiation of phyla.</title>
        <authorList>
            <person name="Brown C.T."/>
            <person name="Hug L.A."/>
            <person name="Thomas B.C."/>
            <person name="Sharon I."/>
            <person name="Castelle C.J."/>
            <person name="Singh A."/>
            <person name="Wilkins M.J."/>
            <person name="Williams K.H."/>
            <person name="Banfield J.F."/>
        </authorList>
    </citation>
    <scope>NUCLEOTIDE SEQUENCE [LARGE SCALE GENOMIC DNA]</scope>
</reference>
<comment type="caution">
    <text evidence="2">The sequence shown here is derived from an EMBL/GenBank/DDBJ whole genome shotgun (WGS) entry which is preliminary data.</text>
</comment>